<dbReference type="PANTHER" id="PTHR30126:SF2">
    <property type="entry name" value="HTH-TYPE TRANSCRIPTIONAL REGULATOR YJIE"/>
    <property type="match status" value="1"/>
</dbReference>
<keyword evidence="2" id="KW-0805">Transcription regulation</keyword>
<evidence type="ECO:0000259" key="5">
    <source>
        <dbReference type="PROSITE" id="PS50931"/>
    </source>
</evidence>
<dbReference type="InterPro" id="IPR000847">
    <property type="entry name" value="LysR_HTH_N"/>
</dbReference>
<proteinExistence type="inferred from homology"/>
<accession>A0A418T3T8</accession>
<evidence type="ECO:0000256" key="1">
    <source>
        <dbReference type="ARBA" id="ARBA00009437"/>
    </source>
</evidence>
<evidence type="ECO:0000256" key="3">
    <source>
        <dbReference type="ARBA" id="ARBA00023125"/>
    </source>
</evidence>
<comment type="similarity">
    <text evidence="1">Belongs to the LysR transcriptional regulatory family.</text>
</comment>
<evidence type="ECO:0000256" key="2">
    <source>
        <dbReference type="ARBA" id="ARBA00023015"/>
    </source>
</evidence>
<evidence type="ECO:0000313" key="7">
    <source>
        <dbReference type="Proteomes" id="UP000284202"/>
    </source>
</evidence>
<dbReference type="Pfam" id="PF03466">
    <property type="entry name" value="LysR_substrate"/>
    <property type="match status" value="1"/>
</dbReference>
<name>A0A418T3T8_9RHOB</name>
<keyword evidence="3" id="KW-0238">DNA-binding</keyword>
<dbReference type="SUPFAM" id="SSF46785">
    <property type="entry name" value="Winged helix' DNA-binding domain"/>
    <property type="match status" value="1"/>
</dbReference>
<dbReference type="InterPro" id="IPR036388">
    <property type="entry name" value="WH-like_DNA-bd_sf"/>
</dbReference>
<evidence type="ECO:0000313" key="6">
    <source>
        <dbReference type="EMBL" id="RJE87873.1"/>
    </source>
</evidence>
<evidence type="ECO:0000256" key="4">
    <source>
        <dbReference type="ARBA" id="ARBA00023163"/>
    </source>
</evidence>
<dbReference type="Gene3D" id="1.10.10.10">
    <property type="entry name" value="Winged helix-like DNA-binding domain superfamily/Winged helix DNA-binding domain"/>
    <property type="match status" value="1"/>
</dbReference>
<dbReference type="GO" id="GO:0003700">
    <property type="term" value="F:DNA-binding transcription factor activity"/>
    <property type="evidence" value="ECO:0007669"/>
    <property type="project" value="InterPro"/>
</dbReference>
<keyword evidence="4" id="KW-0804">Transcription</keyword>
<keyword evidence="7" id="KW-1185">Reference proteome</keyword>
<dbReference type="OrthoDB" id="528082at2"/>
<dbReference type="InterPro" id="IPR005119">
    <property type="entry name" value="LysR_subst-bd"/>
</dbReference>
<gene>
    <name evidence="6" type="ORF">D3P04_02800</name>
</gene>
<dbReference type="GO" id="GO:0000976">
    <property type="term" value="F:transcription cis-regulatory region binding"/>
    <property type="evidence" value="ECO:0007669"/>
    <property type="project" value="TreeGrafter"/>
</dbReference>
<comment type="caution">
    <text evidence="6">The sequence shown here is derived from an EMBL/GenBank/DDBJ whole genome shotgun (WGS) entry which is preliminary data.</text>
</comment>
<dbReference type="Gene3D" id="3.40.190.10">
    <property type="entry name" value="Periplasmic binding protein-like II"/>
    <property type="match status" value="2"/>
</dbReference>
<dbReference type="PRINTS" id="PR00039">
    <property type="entry name" value="HTHLYSR"/>
</dbReference>
<dbReference type="PANTHER" id="PTHR30126">
    <property type="entry name" value="HTH-TYPE TRANSCRIPTIONAL REGULATOR"/>
    <property type="match status" value="1"/>
</dbReference>
<dbReference type="SUPFAM" id="SSF53850">
    <property type="entry name" value="Periplasmic binding protein-like II"/>
    <property type="match status" value="1"/>
</dbReference>
<dbReference type="AlphaFoldDB" id="A0A418T3T8"/>
<reference evidence="7" key="1">
    <citation type="submission" date="2018-09" db="EMBL/GenBank/DDBJ databases">
        <title>Acidovorax cavernicola nov. sp. isolated from Gruta de las Maravillas (Aracena, Spain).</title>
        <authorList>
            <person name="Jurado V."/>
            <person name="Gutierrez-Patricio S."/>
            <person name="Gonzalez-Pimentel J.L."/>
            <person name="Miller A.Z."/>
            <person name="Laiz L."/>
            <person name="Saiz-Jimenez C."/>
        </authorList>
    </citation>
    <scope>NUCLEOTIDE SEQUENCE [LARGE SCALE GENOMIC DNA]</scope>
    <source>
        <strain evidence="7">1011MAR3C25</strain>
    </source>
</reference>
<feature type="domain" description="HTH lysR-type" evidence="5">
    <location>
        <begin position="1"/>
        <end position="58"/>
    </location>
</feature>
<protein>
    <submittedName>
        <fullName evidence="6">LysR family transcriptional regulator</fullName>
    </submittedName>
</protein>
<dbReference type="PROSITE" id="PS50931">
    <property type="entry name" value="HTH_LYSR"/>
    <property type="match status" value="1"/>
</dbReference>
<dbReference type="Proteomes" id="UP000284202">
    <property type="component" value="Unassembled WGS sequence"/>
</dbReference>
<dbReference type="RefSeq" id="WP_119745756.1">
    <property type="nucleotide sequence ID" value="NZ_QZCG01000002.1"/>
</dbReference>
<organism evidence="6 7">
    <name type="scientific">Paracoccus onubensis</name>
    <dbReference type="NCBI Taxonomy" id="1675788"/>
    <lineage>
        <taxon>Bacteria</taxon>
        <taxon>Pseudomonadati</taxon>
        <taxon>Pseudomonadota</taxon>
        <taxon>Alphaproteobacteria</taxon>
        <taxon>Rhodobacterales</taxon>
        <taxon>Paracoccaceae</taxon>
        <taxon>Paracoccus</taxon>
    </lineage>
</organism>
<dbReference type="EMBL" id="QZCG01000002">
    <property type="protein sequence ID" value="RJE87873.1"/>
    <property type="molecule type" value="Genomic_DNA"/>
</dbReference>
<sequence length="321" mass="35534">MDTNLLADFQALARVLNFSRAAELRHITQPAFGRRIRALEEWCGSTLIDRSTHRLKLTPTGEIMLEAAADVMRRLERVQQELELARAATATLTFAATHALSFIFFPQWVQKLGAAASTIPIRLLSDNMNECERIMLSGRAQFLLCHHHPDSRINLPATDFQHIGLAQDRLIPISAKDHDGLPLHRLPGSAAAPVPAIMFEQTSGMGRILQSNLFDRTTELHLTPVFSSHLAMVLKALATDGKGVAWVPESLVGTDIAPQGPLILAGTQDWTAEVQISLFRPRIRMPEMAEEFWELACSIAQAIPEVEASQLSPESDRAENQ</sequence>
<dbReference type="InterPro" id="IPR036390">
    <property type="entry name" value="WH_DNA-bd_sf"/>
</dbReference>
<dbReference type="Pfam" id="PF00126">
    <property type="entry name" value="HTH_1"/>
    <property type="match status" value="1"/>
</dbReference>